<dbReference type="RefSeq" id="XP_022483111.1">
    <property type="nucleotide sequence ID" value="XM_022637021.1"/>
</dbReference>
<dbReference type="SUPFAM" id="SSF57701">
    <property type="entry name" value="Zn2/Cys6 DNA-binding domain"/>
    <property type="match status" value="1"/>
</dbReference>
<dbReference type="CDD" id="cd00067">
    <property type="entry name" value="GAL4"/>
    <property type="match status" value="1"/>
</dbReference>
<evidence type="ECO:0000256" key="1">
    <source>
        <dbReference type="ARBA" id="ARBA00022723"/>
    </source>
</evidence>
<dbReference type="PANTHER" id="PTHR36206:SF16">
    <property type="entry name" value="TRANSCRIPTION FACTOR DOMAIN-CONTAINING PROTEIN-RELATED"/>
    <property type="match status" value="1"/>
</dbReference>
<dbReference type="PANTHER" id="PTHR36206">
    <property type="entry name" value="ASPERCRYPTIN BIOSYNTHESIS CLUSTER-SPECIFIC TRANSCRIPTION REGULATOR ATNN-RELATED"/>
    <property type="match status" value="1"/>
</dbReference>
<feature type="domain" description="Zn(2)-C6 fungal-type" evidence="7">
    <location>
        <begin position="23"/>
        <end position="53"/>
    </location>
</feature>
<keyword evidence="5" id="KW-0804">Transcription</keyword>
<dbReference type="AlphaFoldDB" id="A0A1F5L344"/>
<keyword evidence="6" id="KW-0539">Nucleus</keyword>
<dbReference type="PROSITE" id="PS00463">
    <property type="entry name" value="ZN2_CY6_FUNGAL_1"/>
    <property type="match status" value="1"/>
</dbReference>
<proteinExistence type="predicted"/>
<evidence type="ECO:0000313" key="8">
    <source>
        <dbReference type="EMBL" id="OGE47653.1"/>
    </source>
</evidence>
<dbReference type="InterPro" id="IPR001138">
    <property type="entry name" value="Zn2Cys6_DnaBD"/>
</dbReference>
<evidence type="ECO:0000313" key="9">
    <source>
        <dbReference type="Proteomes" id="UP000177622"/>
    </source>
</evidence>
<protein>
    <recommendedName>
        <fullName evidence="7">Zn(2)-C6 fungal-type domain-containing protein</fullName>
    </recommendedName>
</protein>
<dbReference type="GO" id="GO:0003677">
    <property type="term" value="F:DNA binding"/>
    <property type="evidence" value="ECO:0007669"/>
    <property type="project" value="UniProtKB-KW"/>
</dbReference>
<dbReference type="Proteomes" id="UP000177622">
    <property type="component" value="Unassembled WGS sequence"/>
</dbReference>
<dbReference type="OrthoDB" id="2593732at2759"/>
<comment type="caution">
    <text evidence="8">The sequence shown here is derived from an EMBL/GenBank/DDBJ whole genome shotgun (WGS) entry which is preliminary data.</text>
</comment>
<gene>
    <name evidence="8" type="ORF">PENARI_c039G01757</name>
</gene>
<dbReference type="InterPro" id="IPR036864">
    <property type="entry name" value="Zn2-C6_fun-type_DNA-bd_sf"/>
</dbReference>
<dbReference type="Pfam" id="PF00172">
    <property type="entry name" value="Zn_clus"/>
    <property type="match status" value="1"/>
</dbReference>
<dbReference type="STRING" id="1835702.A0A1F5L344"/>
<evidence type="ECO:0000256" key="6">
    <source>
        <dbReference type="ARBA" id="ARBA00023242"/>
    </source>
</evidence>
<evidence type="ECO:0000256" key="3">
    <source>
        <dbReference type="ARBA" id="ARBA00023015"/>
    </source>
</evidence>
<accession>A0A1F5L344</accession>
<evidence type="ECO:0000256" key="5">
    <source>
        <dbReference type="ARBA" id="ARBA00023163"/>
    </source>
</evidence>
<evidence type="ECO:0000256" key="4">
    <source>
        <dbReference type="ARBA" id="ARBA00023125"/>
    </source>
</evidence>
<evidence type="ECO:0000259" key="7">
    <source>
        <dbReference type="PROSITE" id="PS50048"/>
    </source>
</evidence>
<keyword evidence="3" id="KW-0805">Transcription regulation</keyword>
<dbReference type="SMART" id="SM00066">
    <property type="entry name" value="GAL4"/>
    <property type="match status" value="1"/>
</dbReference>
<dbReference type="GO" id="GO:0000981">
    <property type="term" value="F:DNA-binding transcription factor activity, RNA polymerase II-specific"/>
    <property type="evidence" value="ECO:0007669"/>
    <property type="project" value="InterPro"/>
</dbReference>
<name>A0A1F5L344_PENAI</name>
<organism evidence="8 9">
    <name type="scientific">Penicillium arizonense</name>
    <dbReference type="NCBI Taxonomy" id="1835702"/>
    <lineage>
        <taxon>Eukaryota</taxon>
        <taxon>Fungi</taxon>
        <taxon>Dikarya</taxon>
        <taxon>Ascomycota</taxon>
        <taxon>Pezizomycotina</taxon>
        <taxon>Eurotiomycetes</taxon>
        <taxon>Eurotiomycetidae</taxon>
        <taxon>Eurotiales</taxon>
        <taxon>Aspergillaceae</taxon>
        <taxon>Penicillium</taxon>
    </lineage>
</organism>
<keyword evidence="9" id="KW-1185">Reference proteome</keyword>
<dbReference type="GeneID" id="34581755"/>
<keyword evidence="4" id="KW-0238">DNA-binding</keyword>
<dbReference type="InterPro" id="IPR052360">
    <property type="entry name" value="Transcr_Regulatory_Proteins"/>
</dbReference>
<dbReference type="Gene3D" id="4.10.240.10">
    <property type="entry name" value="Zn(2)-C6 fungal-type DNA-binding domain"/>
    <property type="match status" value="1"/>
</dbReference>
<sequence>MISEAKSAETKAKRTSHSKVRSGCQTCKIRRKKCDETHPSCLRCTDAGQVCEYVEAPDRLKRGMRAIHIQAVTPNTAPKLVARRLLDPSQVGLSPAERQFLDLFKVHTSRKCTGSMVDDFWQRLVHQVAEEEPAGDVKAVTSHLRSGYSVLMEWQRVNFDGNPSGLVLMRAFSDLQLHRITFSQPQHDIEAEADDLPLWQAITVCRPVHEYSGVSETDFSIVLGAAITANYPQGFELRNSAEKTFLERLLNWKSEFHAFISTHRDTLSPQDRGPLIMIELWTMVSDVLLASLKRPLDEMSYDSSLPLFQRINELAALYLSLEEQVSMFSTKALLLQILHFSATKCRDWHTRRETLCLVRNSRRREGFWTSDHFVALLAYVFKQESVGLTPSDVVPRAARIDLLHLSPLDQNKFNIWYHRPCTPEEVANGADIHGNWTKVALSV</sequence>
<dbReference type="PROSITE" id="PS50048">
    <property type="entry name" value="ZN2_CY6_FUNGAL_2"/>
    <property type="match status" value="1"/>
</dbReference>
<evidence type="ECO:0000256" key="2">
    <source>
        <dbReference type="ARBA" id="ARBA00022833"/>
    </source>
</evidence>
<keyword evidence="2" id="KW-0862">Zinc</keyword>
<dbReference type="EMBL" id="LXJU01000039">
    <property type="protein sequence ID" value="OGE47653.1"/>
    <property type="molecule type" value="Genomic_DNA"/>
</dbReference>
<keyword evidence="1" id="KW-0479">Metal-binding</keyword>
<dbReference type="GO" id="GO:0008270">
    <property type="term" value="F:zinc ion binding"/>
    <property type="evidence" value="ECO:0007669"/>
    <property type="project" value="InterPro"/>
</dbReference>
<reference evidence="8 9" key="1">
    <citation type="journal article" date="2016" name="Sci. Rep.">
        <title>Penicillium arizonense, a new, genome sequenced fungal species, reveals a high chemical diversity in secreted metabolites.</title>
        <authorList>
            <person name="Grijseels S."/>
            <person name="Nielsen J.C."/>
            <person name="Randelovic M."/>
            <person name="Nielsen J."/>
            <person name="Nielsen K.F."/>
            <person name="Workman M."/>
            <person name="Frisvad J.C."/>
        </authorList>
    </citation>
    <scope>NUCLEOTIDE SEQUENCE [LARGE SCALE GENOMIC DNA]</scope>
    <source>
        <strain evidence="8 9">CBS 141311</strain>
    </source>
</reference>